<comment type="subcellular location">
    <subcellularLocation>
        <location evidence="1">Nucleus</location>
    </subcellularLocation>
</comment>
<dbReference type="InterPro" id="IPR059141">
    <property type="entry name" value="Beta-prop_Nup120_160"/>
</dbReference>
<dbReference type="GO" id="GO:0005643">
    <property type="term" value="C:nuclear pore"/>
    <property type="evidence" value="ECO:0007669"/>
    <property type="project" value="UniProtKB-ARBA"/>
</dbReference>
<evidence type="ECO:0000259" key="5">
    <source>
        <dbReference type="Pfam" id="PF23345"/>
    </source>
</evidence>
<keyword evidence="9" id="KW-1185">Reference proteome</keyword>
<evidence type="ECO:0000256" key="2">
    <source>
        <dbReference type="ARBA" id="ARBA00022448"/>
    </source>
</evidence>
<feature type="domain" description="NUP160 C-terminal TPR" evidence="6">
    <location>
        <begin position="1132"/>
        <end position="1307"/>
    </location>
</feature>
<organism evidence="8 9">
    <name type="scientific">Anopheles stephensi</name>
    <name type="common">Indo-Pakistan malaria mosquito</name>
    <dbReference type="NCBI Taxonomy" id="30069"/>
    <lineage>
        <taxon>Eukaryota</taxon>
        <taxon>Metazoa</taxon>
        <taxon>Ecdysozoa</taxon>
        <taxon>Arthropoda</taxon>
        <taxon>Hexapoda</taxon>
        <taxon>Insecta</taxon>
        <taxon>Pterygota</taxon>
        <taxon>Neoptera</taxon>
        <taxon>Endopterygota</taxon>
        <taxon>Diptera</taxon>
        <taxon>Nematocera</taxon>
        <taxon>Culicoidea</taxon>
        <taxon>Culicidae</taxon>
        <taxon>Anophelinae</taxon>
        <taxon>Anopheles</taxon>
    </lineage>
</organism>
<dbReference type="Pfam" id="PF11715">
    <property type="entry name" value="Beta-prop_Nup120_160"/>
    <property type="match status" value="1"/>
</dbReference>
<evidence type="ECO:0000256" key="3">
    <source>
        <dbReference type="ARBA" id="ARBA00023242"/>
    </source>
</evidence>
<dbReference type="PANTHER" id="PTHR21286:SF0">
    <property type="entry name" value="NUCLEAR PORE COMPLEX PROTEIN NUP160"/>
    <property type="match status" value="1"/>
</dbReference>
<dbReference type="Pfam" id="PF23345">
    <property type="entry name" value="NUP160_helical"/>
    <property type="match status" value="1"/>
</dbReference>
<dbReference type="GO" id="GO:0017056">
    <property type="term" value="F:structural constituent of nuclear pore"/>
    <property type="evidence" value="ECO:0007669"/>
    <property type="project" value="TreeGrafter"/>
</dbReference>
<dbReference type="Pfam" id="PF23347">
    <property type="entry name" value="TPR_Nup160_C"/>
    <property type="match status" value="1"/>
</dbReference>
<reference evidence="9" key="1">
    <citation type="journal article" date="2014" name="Genome Biol.">
        <title>Genome analysis of a major urban malaria vector mosquito, Anopheles stephensi.</title>
        <authorList>
            <person name="Jiang X."/>
            <person name="Peery A."/>
            <person name="Hall A.B."/>
            <person name="Sharma A."/>
            <person name="Chen X.G."/>
            <person name="Waterhouse R.M."/>
            <person name="Komissarov A."/>
            <person name="Riehle M.M."/>
            <person name="Shouche Y."/>
            <person name="Sharakhova M.V."/>
            <person name="Lawson D."/>
            <person name="Pakpour N."/>
            <person name="Arensburger P."/>
            <person name="Davidson V.L."/>
            <person name="Eiglmeier K."/>
            <person name="Emrich S."/>
            <person name="George P."/>
            <person name="Kennedy R.C."/>
            <person name="Mane S.P."/>
            <person name="Maslen G."/>
            <person name="Oringanje C."/>
            <person name="Qi Y."/>
            <person name="Settlage R."/>
            <person name="Tojo M."/>
            <person name="Tubio J.M."/>
            <person name="Unger M.F."/>
            <person name="Wang B."/>
            <person name="Vernick K.D."/>
            <person name="Ribeiro J.M."/>
            <person name="James A.A."/>
            <person name="Michel K."/>
            <person name="Riehle M.A."/>
            <person name="Luckhart S."/>
            <person name="Sharakhov I.V."/>
            <person name="Tu Z."/>
        </authorList>
    </citation>
    <scope>NUCLEOTIDE SEQUENCE [LARGE SCALE GENOMIC DNA]</scope>
    <source>
        <strain evidence="9">Indian</strain>
    </source>
</reference>
<dbReference type="VEuPathDB" id="VectorBase:ASTE007242"/>
<reference evidence="8" key="2">
    <citation type="submission" date="2020-05" db="UniProtKB">
        <authorList>
            <consortium name="EnsemblMetazoa"/>
        </authorList>
    </citation>
    <scope>IDENTIFICATION</scope>
    <source>
        <strain evidence="8">Indian</strain>
    </source>
</reference>
<dbReference type="InterPro" id="IPR021717">
    <property type="entry name" value="Nucleoporin_Nup160"/>
</dbReference>
<dbReference type="InterPro" id="IPR056547">
    <property type="entry name" value="NUP160_helical"/>
</dbReference>
<sequence length="1384" mass="158254">MAEMYREVPLFQQGIAAGGKKAKTINISSAGGYHAMLVDSKTSEIAGGFRVDHFIKDVPILKRFIYWRTFRESIFLTETCLDRSHVCYELKITFEGSPILAVECYKSSNSPLLLIFVTTTSIHRVSFEMPSAMDHQLYTEQDSILLQINESMITDPLYCYTFINDIGQAVPVAATIANSSDNLESKFAIACTNSLFLLSLRMERERMMVQCSELDHNPLTFSKLIHSITDSWRKKSFTSQVVAMSFDTHTLVENQSFLYTLHRNGALRVWLLDGRCLASEYLSKYTQGSETEFHTCILRSSQSLVALYFSFQTFSEFVIIRPDVSVDSAGGTISAVILKKMCTVLAPNYDLIDFKLCDKRLWTLWCNAEGESQALVYELSPNDYGDTLQNNVWSPIILENISDKEHSALEVGVDLKDVYCNRIFQSGCFPDKVIRKSLTMFNRNTASIPTSTGAVNYNMLRLKRYALTCIESQLQQECTTMRQNGPLDNDQIQEISNGLWEKLYLYCVQYRYESSRPIGLFICEGMHRQTSHYTFGIIRKKNVSFFRVCDELEVAFNSPTCYDQYAPNVALLKNGAPRANQDMMVLVTFLGEIEQTLTAEQRHKLDSFLHQRREGEASDIYLSFIGATQNQLLVHNLLPAFLQRVSDLPKAIEALLQYVTPLNRAPYPATEQDEPTVYSNFELTSEVALTTAKQLIQLRYLLLRNLLLLQYMIQSHCNFHYHILDAIQSTIRSDTENLLRCYHVMNWIAQTRLDIDWTRCNKIAVMLPLNIRASLTLLQAYAISQINEDIALGRSNLSSSRAPETVAALSLLQKANTIIAFICPSSDDFLFGEWLSQNDLHVHIDEYVRLLSNWCEWNSCSRNFIKAKSCLALGDTFKALDLFPLSLKGIQTERILKKFLCQDENKPSTSQYATLTAFYLKLIRLFQADGAYDGVLKLVHSGIDNTIDPTQKTMFQSIEFSCHIELGHYEEAYNALIKNHEPARKKDCLRQLICLLFSVRRLDILLDLPYYGLEEEFTNIVGMSARSADIADCLQYNFLYSFHVNKMNLRKAAIIAYEEGMRNFLECNSLNHLNRYYCCLMKCLNSLSVIKESYAWIVHPIIEQGEMPTIIKDDTIDIVDKKRLQEQLITTHCALQLSMYNDGFKLVTSLDAMNLISLMVKRKLYRSALKLARCRMPSMVPTVYEHLTSSCITASSATKALGTSADSATDGGLPWLSDNCISDLVVVPDSTATAWNYLRFTLEQENDELVSDAYLAVFNRILSRSAYIPTWLKKWCFEHIPTQFIRAYLRHGRLEEAYEYTLELFRARFFSAGRFNHHTIFPLSLCEYLVYELESSATHSKVSDGACTNMRIVNHPFVSINIFSFFGQEKQHIEHYLRIIEVAL</sequence>
<feature type="domain" description="NUP160 middle TPR" evidence="7">
    <location>
        <begin position="824"/>
        <end position="1088"/>
    </location>
</feature>
<dbReference type="OMA" id="TLWKNNM"/>
<evidence type="ECO:0000313" key="9">
    <source>
        <dbReference type="Proteomes" id="UP000076408"/>
    </source>
</evidence>
<protein>
    <submittedName>
        <fullName evidence="8">Uncharacterized protein</fullName>
    </submittedName>
</protein>
<dbReference type="STRING" id="30069.A0A182YDW7"/>
<dbReference type="VEuPathDB" id="VectorBase:ASTEI06653"/>
<dbReference type="Proteomes" id="UP000076408">
    <property type="component" value="Unassembled WGS sequence"/>
</dbReference>
<dbReference type="PANTHER" id="PTHR21286">
    <property type="entry name" value="NUCLEAR PORE COMPLEX PROTEIN NUP160"/>
    <property type="match status" value="1"/>
</dbReference>
<keyword evidence="3" id="KW-0539">Nucleus</keyword>
<dbReference type="InterPro" id="IPR056536">
    <property type="entry name" value="TPR_NUP160_C"/>
</dbReference>
<evidence type="ECO:0000259" key="6">
    <source>
        <dbReference type="Pfam" id="PF23347"/>
    </source>
</evidence>
<keyword evidence="2" id="KW-0813">Transport</keyword>
<proteinExistence type="predicted"/>
<accession>A0A182YDW7</accession>
<name>A0A182YDW7_ANOST</name>
<evidence type="ECO:0000313" key="8">
    <source>
        <dbReference type="EnsemblMetazoa" id="ASTEI06653-PA"/>
    </source>
</evidence>
<dbReference type="EnsemblMetazoa" id="ASTEI06653-RA">
    <property type="protein sequence ID" value="ASTEI06653-PA"/>
    <property type="gene ID" value="ASTEI06653"/>
</dbReference>
<feature type="domain" description="Nucleoporin Nup120/160 beta-propeller" evidence="4">
    <location>
        <begin position="63"/>
        <end position="553"/>
    </location>
</feature>
<dbReference type="Pfam" id="PF23354">
    <property type="entry name" value="TPR_NUP160_120_M"/>
    <property type="match status" value="1"/>
</dbReference>
<evidence type="ECO:0000259" key="4">
    <source>
        <dbReference type="Pfam" id="PF11715"/>
    </source>
</evidence>
<evidence type="ECO:0000259" key="7">
    <source>
        <dbReference type="Pfam" id="PF23354"/>
    </source>
</evidence>
<feature type="domain" description="NUP160 helical" evidence="5">
    <location>
        <begin position="579"/>
        <end position="752"/>
    </location>
</feature>
<evidence type="ECO:0000256" key="1">
    <source>
        <dbReference type="ARBA" id="ARBA00004123"/>
    </source>
</evidence>
<dbReference type="InterPro" id="IPR056535">
    <property type="entry name" value="TPR_NUP160_M"/>
</dbReference>
<dbReference type="VEuPathDB" id="VectorBase:ASTEI20_040901"/>